<organism evidence="2 3">
    <name type="scientific">Nocardia higoensis</name>
    <dbReference type="NCBI Taxonomy" id="228599"/>
    <lineage>
        <taxon>Bacteria</taxon>
        <taxon>Bacillati</taxon>
        <taxon>Actinomycetota</taxon>
        <taxon>Actinomycetes</taxon>
        <taxon>Mycobacteriales</taxon>
        <taxon>Nocardiaceae</taxon>
        <taxon>Nocardia</taxon>
    </lineage>
</organism>
<keyword evidence="3" id="KW-1185">Reference proteome</keyword>
<sequence>MPATTKTLLLIGATLLAIIAGTAAAVLSKYDGATTPAAVRAGGISFGGTLTLILLTITTYTLL</sequence>
<evidence type="ECO:0000256" key="1">
    <source>
        <dbReference type="SAM" id="Phobius"/>
    </source>
</evidence>
<evidence type="ECO:0000313" key="2">
    <source>
        <dbReference type="EMBL" id="MBF6358289.1"/>
    </source>
</evidence>
<comment type="caution">
    <text evidence="2">The sequence shown here is derived from an EMBL/GenBank/DDBJ whole genome shotgun (WGS) entry which is preliminary data.</text>
</comment>
<dbReference type="RefSeq" id="WP_195005168.1">
    <property type="nucleotide sequence ID" value="NZ_JADLQN010000012.1"/>
</dbReference>
<keyword evidence="1" id="KW-0812">Transmembrane</keyword>
<keyword evidence="1" id="KW-1133">Transmembrane helix</keyword>
<protein>
    <submittedName>
        <fullName evidence="2">Uncharacterized protein</fullName>
    </submittedName>
</protein>
<feature type="transmembrane region" description="Helical" evidence="1">
    <location>
        <begin position="40"/>
        <end position="62"/>
    </location>
</feature>
<keyword evidence="1" id="KW-0472">Membrane</keyword>
<name>A0ABS0DMK3_9NOCA</name>
<reference evidence="2 3" key="1">
    <citation type="submission" date="2020-10" db="EMBL/GenBank/DDBJ databases">
        <title>Identification of Nocardia species via Next-generation sequencing and recognition of intraspecies genetic diversity.</title>
        <authorList>
            <person name="Li P."/>
            <person name="Li P."/>
            <person name="Lu B."/>
        </authorList>
    </citation>
    <scope>NUCLEOTIDE SEQUENCE [LARGE SCALE GENOMIC DNA]</scope>
    <source>
        <strain evidence="2 3">BJ06-0143</strain>
    </source>
</reference>
<evidence type="ECO:0000313" key="3">
    <source>
        <dbReference type="Proteomes" id="UP000707731"/>
    </source>
</evidence>
<dbReference type="EMBL" id="JADLQN010000012">
    <property type="protein sequence ID" value="MBF6358289.1"/>
    <property type="molecule type" value="Genomic_DNA"/>
</dbReference>
<gene>
    <name evidence="2" type="ORF">IU449_27710</name>
</gene>
<dbReference type="Proteomes" id="UP000707731">
    <property type="component" value="Unassembled WGS sequence"/>
</dbReference>
<proteinExistence type="predicted"/>
<accession>A0ABS0DMK3</accession>